<keyword evidence="2" id="KW-1185">Reference proteome</keyword>
<dbReference type="RefSeq" id="XP_043049083.1">
    <property type="nucleotide sequence ID" value="XM_043191440.1"/>
</dbReference>
<proteinExistence type="predicted"/>
<protein>
    <submittedName>
        <fullName evidence="1">Uncharacterized protein</fullName>
    </submittedName>
</protein>
<dbReference type="EMBL" id="JAHMUF010000011">
    <property type="protein sequence ID" value="KAG7193535.1"/>
    <property type="molecule type" value="Genomic_DNA"/>
</dbReference>
<name>A0A9P7V9I9_9ASCO</name>
<accession>A0A9P7V9I9</accession>
<evidence type="ECO:0000313" key="1">
    <source>
        <dbReference type="EMBL" id="KAG7193535.1"/>
    </source>
</evidence>
<reference evidence="1" key="1">
    <citation type="submission" date="2021-03" db="EMBL/GenBank/DDBJ databases">
        <authorList>
            <person name="Palmer J.M."/>
        </authorList>
    </citation>
    <scope>NUCLEOTIDE SEQUENCE</scope>
    <source>
        <strain evidence="1">ARV_011</strain>
    </source>
</reference>
<gene>
    <name evidence="1" type="ORF">KQ657_000604</name>
</gene>
<evidence type="ECO:0000313" key="2">
    <source>
        <dbReference type="Proteomes" id="UP000790833"/>
    </source>
</evidence>
<comment type="caution">
    <text evidence="1">The sequence shown here is derived from an EMBL/GenBank/DDBJ whole genome shotgun (WGS) entry which is preliminary data.</text>
</comment>
<dbReference type="AlphaFoldDB" id="A0A9P7V9I9"/>
<sequence>MSNFGSNGSEDMPNFTLGWISEDERKLLEHLSPQQAYPSHAPQQVYPTHRHLQLLQISSNWIYDTGGQWNIPATETTSYLKNSGQDRPTLLYGSEEHLFHENEYVTNHQRQTSLISQIFSSPNLTQDPTIQPLQRPPQSQNGLYQLQYNSAQYQGNLHLEEVNQIHQRQLLHPEYSIQLQLFQPSQQPPNQPLHDLYLATPVFQQYQFPLPSRNIRRGESEADSNPDRGKIFVYPYDESGPYIGKLSLAALPTPYSVSEALLQCHEAELELVVLSTDRNSKLPKGRPHRKRRRNPDVDIGWAPLPIASLFSDSRVQFTARQKEVYMRRMKHGVLGVINMRSKGAWTRGPNKKH</sequence>
<dbReference type="GeneID" id="66113978"/>
<organism evidence="1 2">
    <name type="scientific">Scheffersomyces spartinae</name>
    <dbReference type="NCBI Taxonomy" id="45513"/>
    <lineage>
        <taxon>Eukaryota</taxon>
        <taxon>Fungi</taxon>
        <taxon>Dikarya</taxon>
        <taxon>Ascomycota</taxon>
        <taxon>Saccharomycotina</taxon>
        <taxon>Pichiomycetes</taxon>
        <taxon>Debaryomycetaceae</taxon>
        <taxon>Scheffersomyces</taxon>
    </lineage>
</organism>
<dbReference type="Proteomes" id="UP000790833">
    <property type="component" value="Unassembled WGS sequence"/>
</dbReference>